<organism evidence="2">
    <name type="scientific">Picea glauca</name>
    <name type="common">White spruce</name>
    <name type="synonym">Pinus glauca</name>
    <dbReference type="NCBI Taxonomy" id="3330"/>
    <lineage>
        <taxon>Eukaryota</taxon>
        <taxon>Viridiplantae</taxon>
        <taxon>Streptophyta</taxon>
        <taxon>Embryophyta</taxon>
        <taxon>Tracheophyta</taxon>
        <taxon>Spermatophyta</taxon>
        <taxon>Pinopsida</taxon>
        <taxon>Pinidae</taxon>
        <taxon>Conifers I</taxon>
        <taxon>Pinales</taxon>
        <taxon>Pinaceae</taxon>
        <taxon>Picea</taxon>
    </lineage>
</organism>
<reference evidence="2" key="1">
    <citation type="journal article" date="2015" name="Genome Biol. Evol.">
        <title>Organellar Genomes of White Spruce (Picea glauca): Assembly and Annotation.</title>
        <authorList>
            <person name="Jackman S.D."/>
            <person name="Warren R.L."/>
            <person name="Gibb E.A."/>
            <person name="Vandervalk B.P."/>
            <person name="Mohamadi H."/>
            <person name="Chu J."/>
            <person name="Raymond A."/>
            <person name="Pleasance S."/>
            <person name="Coope R."/>
            <person name="Wildung M.R."/>
            <person name="Ritland C.E."/>
            <person name="Bousquet J."/>
            <person name="Jones S.J."/>
            <person name="Bohlmann J."/>
            <person name="Birol I."/>
        </authorList>
    </citation>
    <scope>NUCLEOTIDE SEQUENCE [LARGE SCALE GENOMIC DNA]</scope>
    <source>
        <tissue evidence="2">Flushing bud</tissue>
    </source>
</reference>
<geneLocation type="mitochondrion" evidence="2"/>
<dbReference type="EMBL" id="LKAM01000002">
    <property type="protein sequence ID" value="KUM50089.1"/>
    <property type="molecule type" value="Genomic_DNA"/>
</dbReference>
<dbReference type="AlphaFoldDB" id="A0A101M2Y0"/>
<gene>
    <name evidence="2" type="ORF">ABT39_MTgene3317</name>
</gene>
<keyword evidence="1" id="KW-0812">Transmembrane</keyword>
<proteinExistence type="predicted"/>
<comment type="caution">
    <text evidence="2">The sequence shown here is derived from an EMBL/GenBank/DDBJ whole genome shotgun (WGS) entry which is preliminary data.</text>
</comment>
<evidence type="ECO:0000313" key="2">
    <source>
        <dbReference type="EMBL" id="KUM50089.1"/>
    </source>
</evidence>
<keyword evidence="1" id="KW-0472">Membrane</keyword>
<keyword evidence="1" id="KW-1133">Transmembrane helix</keyword>
<feature type="transmembrane region" description="Helical" evidence="1">
    <location>
        <begin position="12"/>
        <end position="31"/>
    </location>
</feature>
<protein>
    <submittedName>
        <fullName evidence="2">Uncharacterized protein</fullName>
    </submittedName>
</protein>
<sequence>MPCLLKMRFDQALIQRFSIYLIANSIFYFIIVDSTILHHFHCDGHDGQNDHIIRRK</sequence>
<accession>A0A101M2Y0</accession>
<evidence type="ECO:0000256" key="1">
    <source>
        <dbReference type="SAM" id="Phobius"/>
    </source>
</evidence>
<name>A0A101M2Y0_PICGL</name>
<keyword evidence="2" id="KW-0496">Mitochondrion</keyword>